<feature type="region of interest" description="Disordered" evidence="2">
    <location>
        <begin position="65"/>
        <end position="84"/>
    </location>
</feature>
<evidence type="ECO:0000313" key="3">
    <source>
        <dbReference type="EMBL" id="KAJ1099123.1"/>
    </source>
</evidence>
<feature type="coiled-coil region" evidence="1">
    <location>
        <begin position="117"/>
        <end position="176"/>
    </location>
</feature>
<reference evidence="3" key="1">
    <citation type="journal article" date="2022" name="bioRxiv">
        <title>Sequencing and chromosome-scale assembly of the giantPleurodeles waltlgenome.</title>
        <authorList>
            <person name="Brown T."/>
            <person name="Elewa A."/>
            <person name="Iarovenko S."/>
            <person name="Subramanian E."/>
            <person name="Araus A.J."/>
            <person name="Petzold A."/>
            <person name="Susuki M."/>
            <person name="Suzuki K.-i.T."/>
            <person name="Hayashi T."/>
            <person name="Toyoda A."/>
            <person name="Oliveira C."/>
            <person name="Osipova E."/>
            <person name="Leigh N.D."/>
            <person name="Simon A."/>
            <person name="Yun M.H."/>
        </authorList>
    </citation>
    <scope>NUCLEOTIDE SEQUENCE</scope>
    <source>
        <strain evidence="3">20211129_DDA</strain>
        <tissue evidence="3">Liver</tissue>
    </source>
</reference>
<name>A0AAV7MB45_PLEWA</name>
<feature type="compositionally biased region" description="Basic and acidic residues" evidence="2">
    <location>
        <begin position="65"/>
        <end position="80"/>
    </location>
</feature>
<dbReference type="Proteomes" id="UP001066276">
    <property type="component" value="Chromosome 10"/>
</dbReference>
<keyword evidence="4" id="KW-1185">Reference proteome</keyword>
<evidence type="ECO:0000313" key="4">
    <source>
        <dbReference type="Proteomes" id="UP001066276"/>
    </source>
</evidence>
<comment type="caution">
    <text evidence="3">The sequence shown here is derived from an EMBL/GenBank/DDBJ whole genome shotgun (WGS) entry which is preliminary data.</text>
</comment>
<dbReference type="EMBL" id="JANPWB010000014">
    <property type="protein sequence ID" value="KAJ1099123.1"/>
    <property type="molecule type" value="Genomic_DNA"/>
</dbReference>
<protein>
    <submittedName>
        <fullName evidence="3">Uncharacterized protein</fullName>
    </submittedName>
</protein>
<sequence>MAGELRIQGSFGVTAARGGGGGWGATVETHWMGLAFSVELGEPRCGQGPEKQGLQDCRCGVTEKGAKPAREEEPQRRKNSEVCASHSTTEMLRALSIELKGGFETLNANQLKIRHFCKDLSKKIDELAGQTAILEAEVGTLKITLEENKERIQNLKVREEEAMAKLESQENNQRRNNLRFMRVPEGLEGDDLKGLVVRLIKT</sequence>
<organism evidence="3 4">
    <name type="scientific">Pleurodeles waltl</name>
    <name type="common">Iberian ribbed newt</name>
    <dbReference type="NCBI Taxonomy" id="8319"/>
    <lineage>
        <taxon>Eukaryota</taxon>
        <taxon>Metazoa</taxon>
        <taxon>Chordata</taxon>
        <taxon>Craniata</taxon>
        <taxon>Vertebrata</taxon>
        <taxon>Euteleostomi</taxon>
        <taxon>Amphibia</taxon>
        <taxon>Batrachia</taxon>
        <taxon>Caudata</taxon>
        <taxon>Salamandroidea</taxon>
        <taxon>Salamandridae</taxon>
        <taxon>Pleurodelinae</taxon>
        <taxon>Pleurodeles</taxon>
    </lineage>
</organism>
<accession>A0AAV7MB45</accession>
<evidence type="ECO:0000256" key="1">
    <source>
        <dbReference type="SAM" id="Coils"/>
    </source>
</evidence>
<proteinExistence type="predicted"/>
<dbReference type="AlphaFoldDB" id="A0AAV7MB45"/>
<keyword evidence="1" id="KW-0175">Coiled coil</keyword>
<evidence type="ECO:0000256" key="2">
    <source>
        <dbReference type="SAM" id="MobiDB-lite"/>
    </source>
</evidence>
<gene>
    <name evidence="3" type="ORF">NDU88_004227</name>
</gene>